<sequence length="84" mass="9608">MTASLAPLRHCCFQQFRRIEYQSLQPLGILEHLKHSLSPELKQAKILIHNPLVANSATTEYVQTQRHAQARCGVPFPLQCQRES</sequence>
<gene>
    <name evidence="1" type="ORF">PCANC_23053</name>
</gene>
<keyword evidence="2" id="KW-1185">Reference proteome</keyword>
<accession>A0A2N5U5R2</accession>
<dbReference type="EMBL" id="PGCJ01000307">
    <property type="protein sequence ID" value="PLW33114.1"/>
    <property type="molecule type" value="Genomic_DNA"/>
</dbReference>
<organism evidence="1 2">
    <name type="scientific">Puccinia coronata f. sp. avenae</name>
    <dbReference type="NCBI Taxonomy" id="200324"/>
    <lineage>
        <taxon>Eukaryota</taxon>
        <taxon>Fungi</taxon>
        <taxon>Dikarya</taxon>
        <taxon>Basidiomycota</taxon>
        <taxon>Pucciniomycotina</taxon>
        <taxon>Pucciniomycetes</taxon>
        <taxon>Pucciniales</taxon>
        <taxon>Pucciniaceae</taxon>
        <taxon>Puccinia</taxon>
    </lineage>
</organism>
<name>A0A2N5U5R2_9BASI</name>
<dbReference type="Proteomes" id="UP000235388">
    <property type="component" value="Unassembled WGS sequence"/>
</dbReference>
<dbReference type="AlphaFoldDB" id="A0A2N5U5R2"/>
<comment type="caution">
    <text evidence="1">The sequence shown here is derived from an EMBL/GenBank/DDBJ whole genome shotgun (WGS) entry which is preliminary data.</text>
</comment>
<evidence type="ECO:0000313" key="1">
    <source>
        <dbReference type="EMBL" id="PLW33114.1"/>
    </source>
</evidence>
<protein>
    <submittedName>
        <fullName evidence="1">Uncharacterized protein</fullName>
    </submittedName>
</protein>
<proteinExistence type="predicted"/>
<reference evidence="1 2" key="1">
    <citation type="submission" date="2017-11" db="EMBL/GenBank/DDBJ databases">
        <title>De novo assembly and phasing of dikaryotic genomes from two isolates of Puccinia coronata f. sp. avenae, the causal agent of oat crown rust.</title>
        <authorList>
            <person name="Miller M.E."/>
            <person name="Zhang Y."/>
            <person name="Omidvar V."/>
            <person name="Sperschneider J."/>
            <person name="Schwessinger B."/>
            <person name="Raley C."/>
            <person name="Palmer J.M."/>
            <person name="Garnica D."/>
            <person name="Upadhyaya N."/>
            <person name="Rathjen J."/>
            <person name="Taylor J.M."/>
            <person name="Park R.F."/>
            <person name="Dodds P.N."/>
            <person name="Hirsch C.D."/>
            <person name="Kianian S.F."/>
            <person name="Figueroa M."/>
        </authorList>
    </citation>
    <scope>NUCLEOTIDE SEQUENCE [LARGE SCALE GENOMIC DNA]</scope>
    <source>
        <strain evidence="1">12NC29</strain>
    </source>
</reference>
<evidence type="ECO:0000313" key="2">
    <source>
        <dbReference type="Proteomes" id="UP000235388"/>
    </source>
</evidence>